<protein>
    <submittedName>
        <fullName evidence="1">Uncharacterized protein</fullName>
    </submittedName>
</protein>
<evidence type="ECO:0000313" key="2">
    <source>
        <dbReference type="Proteomes" id="UP000053890"/>
    </source>
</evidence>
<dbReference type="RefSeq" id="XP_018273874.1">
    <property type="nucleotide sequence ID" value="XM_018415937.1"/>
</dbReference>
<dbReference type="SFLD" id="SFLDG01129">
    <property type="entry name" value="C1.5:_HAD__Beta-PGM__Phosphata"/>
    <property type="match status" value="1"/>
</dbReference>
<reference evidence="1 2" key="1">
    <citation type="journal article" date="2015" name="Front. Microbiol.">
        <title>Genome sequence of the plant growth promoting endophytic yeast Rhodotorula graminis WP1.</title>
        <authorList>
            <person name="Firrincieli A."/>
            <person name="Otillar R."/>
            <person name="Salamov A."/>
            <person name="Schmutz J."/>
            <person name="Khan Z."/>
            <person name="Redman R.S."/>
            <person name="Fleck N.D."/>
            <person name="Lindquist E."/>
            <person name="Grigoriev I.V."/>
            <person name="Doty S.L."/>
        </authorList>
    </citation>
    <scope>NUCLEOTIDE SEQUENCE [LARGE SCALE GENOMIC DNA]</scope>
    <source>
        <strain evidence="1 2">WP1</strain>
    </source>
</reference>
<dbReference type="OrthoDB" id="40579at2759"/>
<proteinExistence type="predicted"/>
<dbReference type="PANTHER" id="PTHR43481">
    <property type="entry name" value="FRUCTOSE-1-PHOSPHATE PHOSPHATASE"/>
    <property type="match status" value="1"/>
</dbReference>
<dbReference type="GeneID" id="28976385"/>
<dbReference type="InterPro" id="IPR041492">
    <property type="entry name" value="HAD_2"/>
</dbReference>
<dbReference type="Pfam" id="PF13419">
    <property type="entry name" value="HAD_2"/>
    <property type="match status" value="1"/>
</dbReference>
<dbReference type="EMBL" id="KQ474074">
    <property type="protein sequence ID" value="KPV77825.1"/>
    <property type="molecule type" value="Genomic_DNA"/>
</dbReference>
<evidence type="ECO:0000313" key="1">
    <source>
        <dbReference type="EMBL" id="KPV77825.1"/>
    </source>
</evidence>
<dbReference type="SUPFAM" id="SSF56784">
    <property type="entry name" value="HAD-like"/>
    <property type="match status" value="1"/>
</dbReference>
<dbReference type="PANTHER" id="PTHR43481:SF4">
    <property type="entry name" value="GLYCEROL-1-PHOSPHATE PHOSPHOHYDROLASE 1-RELATED"/>
    <property type="match status" value="1"/>
</dbReference>
<dbReference type="SFLD" id="SFLDS00003">
    <property type="entry name" value="Haloacid_Dehalogenase"/>
    <property type="match status" value="1"/>
</dbReference>
<dbReference type="InterPro" id="IPR036412">
    <property type="entry name" value="HAD-like_sf"/>
</dbReference>
<dbReference type="OMA" id="NYEHRVR"/>
<dbReference type="InterPro" id="IPR023214">
    <property type="entry name" value="HAD_sf"/>
</dbReference>
<name>A0A194SBJ2_RHOGW</name>
<gene>
    <name evidence="1" type="ORF">RHOBADRAFT_51629</name>
</gene>
<keyword evidence="2" id="KW-1185">Reference proteome</keyword>
<dbReference type="InterPro" id="IPR023198">
    <property type="entry name" value="PGP-like_dom2"/>
</dbReference>
<sequence length="262" mass="28331">MPVEITVKGLLFDMDGTLVDSTPAVEKALGDWCQRQGMQPSEFFQHSHGVRTQDNIKRFQTVPVPGHTLNEEELAEAVRQLELEIADTGRRLHEAGGQGIERLPGVTKLLDALRQGGARWGICTSATRLYADAALKTSEIGSTPPNLPFLITGDVCEHGKPHPEPYLRGMDELRKLGGPSFAFSPSDILVVEDAPSGLKSGLDAGCKTLGVSTGQPMARFRTFDATVKTVDLTRVEVVRASPESVTLRIKTLDEEEGLDGSA</sequence>
<dbReference type="GO" id="GO:0050308">
    <property type="term" value="F:sugar-phosphatase activity"/>
    <property type="evidence" value="ECO:0007669"/>
    <property type="project" value="TreeGrafter"/>
</dbReference>
<dbReference type="Gene3D" id="3.40.50.1000">
    <property type="entry name" value="HAD superfamily/HAD-like"/>
    <property type="match status" value="1"/>
</dbReference>
<dbReference type="Proteomes" id="UP000053890">
    <property type="component" value="Unassembled WGS sequence"/>
</dbReference>
<dbReference type="AlphaFoldDB" id="A0A194SBJ2"/>
<organism evidence="1 2">
    <name type="scientific">Rhodotorula graminis (strain WP1)</name>
    <dbReference type="NCBI Taxonomy" id="578459"/>
    <lineage>
        <taxon>Eukaryota</taxon>
        <taxon>Fungi</taxon>
        <taxon>Dikarya</taxon>
        <taxon>Basidiomycota</taxon>
        <taxon>Pucciniomycotina</taxon>
        <taxon>Microbotryomycetes</taxon>
        <taxon>Sporidiobolales</taxon>
        <taxon>Sporidiobolaceae</taxon>
        <taxon>Rhodotorula</taxon>
    </lineage>
</organism>
<dbReference type="STRING" id="578459.A0A194SBJ2"/>
<accession>A0A194SBJ2</accession>
<dbReference type="Gene3D" id="1.10.150.240">
    <property type="entry name" value="Putative phosphatase, domain 2"/>
    <property type="match status" value="1"/>
</dbReference>
<dbReference type="InterPro" id="IPR051806">
    <property type="entry name" value="HAD-like_SPP"/>
</dbReference>